<evidence type="ECO:0000313" key="2">
    <source>
        <dbReference type="Proteomes" id="UP000196368"/>
    </source>
</evidence>
<name>A0A1Y4DMP5_9BACT</name>
<dbReference type="Proteomes" id="UP000196368">
    <property type="component" value="Unassembled WGS sequence"/>
</dbReference>
<sequence length="138" mass="14410">MAEQNNVSPEQVAQALMQAMGQVNGMMGGQAAPAVQAGNTMLPAMPAQPVQMGGVPNPTGWSVPVETEINGMTVTVYVQFPAQTFPQFQQIIAAMLNMGYQVRGFQRNGGGYGGNGGSYGRGGYGGGYNRGGGYGRKW</sequence>
<dbReference type="EMBL" id="NFJD01000003">
    <property type="protein sequence ID" value="OUO56671.1"/>
    <property type="molecule type" value="Genomic_DNA"/>
</dbReference>
<evidence type="ECO:0000313" key="1">
    <source>
        <dbReference type="EMBL" id="OUO56671.1"/>
    </source>
</evidence>
<proteinExistence type="predicted"/>
<protein>
    <submittedName>
        <fullName evidence="1">Uncharacterized protein</fullName>
    </submittedName>
</protein>
<dbReference type="RefSeq" id="WP_087288823.1">
    <property type="nucleotide sequence ID" value="NZ_NFJD01000003.1"/>
</dbReference>
<accession>A0A1Y4DMP5</accession>
<reference evidence="2" key="1">
    <citation type="submission" date="2017-04" db="EMBL/GenBank/DDBJ databases">
        <title>Function of individual gut microbiota members based on whole genome sequencing of pure cultures obtained from chicken caecum.</title>
        <authorList>
            <person name="Medvecky M."/>
            <person name="Cejkova D."/>
            <person name="Polansky O."/>
            <person name="Karasova D."/>
            <person name="Kubasova T."/>
            <person name="Cizek A."/>
            <person name="Rychlik I."/>
        </authorList>
    </citation>
    <scope>NUCLEOTIDE SEQUENCE [LARGE SCALE GENOMIC DNA]</scope>
    <source>
        <strain evidence="2">An273</strain>
    </source>
</reference>
<gene>
    <name evidence="1" type="ORF">B5F75_05625</name>
</gene>
<organism evidence="1 2">
    <name type="scientific">Candidatus Avelusimicrobium gallicola</name>
    <dbReference type="NCBI Taxonomy" id="2562704"/>
    <lineage>
        <taxon>Bacteria</taxon>
        <taxon>Pseudomonadati</taxon>
        <taxon>Elusimicrobiota</taxon>
        <taxon>Elusimicrobia</taxon>
        <taxon>Elusimicrobiales</taxon>
        <taxon>Elusimicrobiaceae</taxon>
        <taxon>Candidatus Avelusimicrobium</taxon>
    </lineage>
</organism>
<keyword evidence="2" id="KW-1185">Reference proteome</keyword>
<dbReference type="AlphaFoldDB" id="A0A1Y4DMP5"/>
<comment type="caution">
    <text evidence="1">The sequence shown here is derived from an EMBL/GenBank/DDBJ whole genome shotgun (WGS) entry which is preliminary data.</text>
</comment>